<reference evidence="4" key="1">
    <citation type="submission" date="2020-06" db="EMBL/GenBank/DDBJ databases">
        <authorList>
            <consortium name="Plant Systems Biology data submission"/>
        </authorList>
    </citation>
    <scope>NUCLEOTIDE SEQUENCE</scope>
    <source>
        <strain evidence="4">D6</strain>
    </source>
</reference>
<dbReference type="GO" id="GO:0000976">
    <property type="term" value="F:transcription cis-regulatory region binding"/>
    <property type="evidence" value="ECO:0007669"/>
    <property type="project" value="TreeGrafter"/>
</dbReference>
<evidence type="ECO:0000256" key="2">
    <source>
        <dbReference type="ARBA" id="ARBA00023043"/>
    </source>
</evidence>
<keyword evidence="1" id="KW-0677">Repeat</keyword>
<keyword evidence="2 3" id="KW-0040">ANK repeat</keyword>
<dbReference type="AlphaFoldDB" id="A0A9N8HI27"/>
<feature type="repeat" description="ANK" evidence="3">
    <location>
        <begin position="273"/>
        <end position="294"/>
    </location>
</feature>
<accession>A0A9N8HI27</accession>
<dbReference type="OrthoDB" id="20872at2759"/>
<name>A0A9N8HI27_9STRA</name>
<dbReference type="SUPFAM" id="SSF48403">
    <property type="entry name" value="Ankyrin repeat"/>
    <property type="match status" value="1"/>
</dbReference>
<dbReference type="InterPro" id="IPR036770">
    <property type="entry name" value="Ankyrin_rpt-contain_sf"/>
</dbReference>
<dbReference type="GO" id="GO:0005634">
    <property type="term" value="C:nucleus"/>
    <property type="evidence" value="ECO:0007669"/>
    <property type="project" value="TreeGrafter"/>
</dbReference>
<evidence type="ECO:0000313" key="5">
    <source>
        <dbReference type="Proteomes" id="UP001153069"/>
    </source>
</evidence>
<keyword evidence="5" id="KW-1185">Reference proteome</keyword>
<feature type="repeat" description="ANK" evidence="3">
    <location>
        <begin position="234"/>
        <end position="256"/>
    </location>
</feature>
<dbReference type="PANTHER" id="PTHR24193:SF121">
    <property type="entry name" value="ADA2A-CONTAINING COMPLEX COMPONENT 3, ISOFORM D"/>
    <property type="match status" value="1"/>
</dbReference>
<dbReference type="InterPro" id="IPR050663">
    <property type="entry name" value="Ankyrin-SOCS_Box"/>
</dbReference>
<dbReference type="GO" id="GO:0045944">
    <property type="term" value="P:positive regulation of transcription by RNA polymerase II"/>
    <property type="evidence" value="ECO:0007669"/>
    <property type="project" value="TreeGrafter"/>
</dbReference>
<gene>
    <name evidence="4" type="ORF">SEMRO_599_G173130.1</name>
</gene>
<dbReference type="SMART" id="SM00248">
    <property type="entry name" value="ANK"/>
    <property type="match status" value="4"/>
</dbReference>
<dbReference type="InterPro" id="IPR002110">
    <property type="entry name" value="Ankyrin_rpt"/>
</dbReference>
<dbReference type="Pfam" id="PF12796">
    <property type="entry name" value="Ank_2"/>
    <property type="match status" value="1"/>
</dbReference>
<dbReference type="Gene3D" id="1.25.40.20">
    <property type="entry name" value="Ankyrin repeat-containing domain"/>
    <property type="match status" value="2"/>
</dbReference>
<sequence>MALLPIADPQQRELRERVGQCLWESLRQACGGNFLQDDDERQHVRDSCRSSICFPNKTKNSVDGKPQDLEIRLALSLFHRWKRQQQQHGKSTTIIIVTSDMGLQRQISSPLELAALWVLPLEVGLRNAGIAHDVQCHSSGLIGIVVASAAMSLDRAFRATCTTDTMAMVPYTPEKSIALPVMLPRQTSLCHSSHDNDNDNDIDNPLELIRTGNLPGLQLLIENGYTPATHVDHRGASPLLWAAGSGHLDIVRYLIETCGCDPNQPQQGKRSFGGRTALHWAARKGHLAVVQYLVLDQHVNVEAATNDGTTAFGWASWQGHCAIMEFLAPHCNIHRVNTFGCNAVLWCAQGERGDVDTMKWLHAQGCHMTQVNHNEHGVLHKAAQRGQLPICQWFWDTTVTPAILLSQQGGGTSNVFDLLGPDTEQYCPSDLAGMEGHEELARTLARWEMECIQMMQDTSNGVSMMPDWLTKTREGVSMRMSNDNEIYTWEPLGGVRRMKRQLLE</sequence>
<organism evidence="4 5">
    <name type="scientific">Seminavis robusta</name>
    <dbReference type="NCBI Taxonomy" id="568900"/>
    <lineage>
        <taxon>Eukaryota</taxon>
        <taxon>Sar</taxon>
        <taxon>Stramenopiles</taxon>
        <taxon>Ochrophyta</taxon>
        <taxon>Bacillariophyta</taxon>
        <taxon>Bacillariophyceae</taxon>
        <taxon>Bacillariophycidae</taxon>
        <taxon>Naviculales</taxon>
        <taxon>Naviculaceae</taxon>
        <taxon>Seminavis</taxon>
    </lineage>
</organism>
<dbReference type="PROSITE" id="PS50088">
    <property type="entry name" value="ANK_REPEAT"/>
    <property type="match status" value="2"/>
</dbReference>
<dbReference type="PROSITE" id="PS50297">
    <property type="entry name" value="ANK_REP_REGION"/>
    <property type="match status" value="2"/>
</dbReference>
<dbReference type="PANTHER" id="PTHR24193">
    <property type="entry name" value="ANKYRIN REPEAT PROTEIN"/>
    <property type="match status" value="1"/>
</dbReference>
<dbReference type="EMBL" id="CAICTM010000598">
    <property type="protein sequence ID" value="CAB9513552.1"/>
    <property type="molecule type" value="Genomic_DNA"/>
</dbReference>
<proteinExistence type="predicted"/>
<evidence type="ECO:0000256" key="1">
    <source>
        <dbReference type="ARBA" id="ARBA00022737"/>
    </source>
</evidence>
<comment type="caution">
    <text evidence="4">The sequence shown here is derived from an EMBL/GenBank/DDBJ whole genome shotgun (WGS) entry which is preliminary data.</text>
</comment>
<dbReference type="Proteomes" id="UP001153069">
    <property type="component" value="Unassembled WGS sequence"/>
</dbReference>
<evidence type="ECO:0000313" key="4">
    <source>
        <dbReference type="EMBL" id="CAB9513552.1"/>
    </source>
</evidence>
<protein>
    <submittedName>
        <fullName evidence="4">Ankyrin Repeat</fullName>
    </submittedName>
</protein>
<evidence type="ECO:0000256" key="3">
    <source>
        <dbReference type="PROSITE-ProRule" id="PRU00023"/>
    </source>
</evidence>